<dbReference type="Proteomes" id="UP000505210">
    <property type="component" value="Chromosome"/>
</dbReference>
<evidence type="ECO:0000313" key="2">
    <source>
        <dbReference type="Proteomes" id="UP000505210"/>
    </source>
</evidence>
<accession>A0A6M8BDE1</accession>
<sequence length="136" mass="14965">MKLTYRGVTYNYDPQPLNLNNSHPTTTELKFRGNEYQTNQPVATDAVATDAAATIPAAAPAPVAQPAASVSIEERARELMMNHHKLVKRRQQAMLTRLAANVGLDAGTTSQYWGHIQGKVQPGFWDSYDRSHASIS</sequence>
<name>A0A6M8BDE1_9CYAN</name>
<proteinExistence type="predicted"/>
<dbReference type="AlphaFoldDB" id="A0A6M8BDE1"/>
<protein>
    <submittedName>
        <fullName evidence="1">DUF4278 domain-containing protein</fullName>
    </submittedName>
</protein>
<dbReference type="InterPro" id="IPR025458">
    <property type="entry name" value="DUF4278"/>
</dbReference>
<dbReference type="EMBL" id="CP053661">
    <property type="protein sequence ID" value="QKD82877.1"/>
    <property type="molecule type" value="Genomic_DNA"/>
</dbReference>
<evidence type="ECO:0000313" key="1">
    <source>
        <dbReference type="EMBL" id="QKD82877.1"/>
    </source>
</evidence>
<dbReference type="KEGG" id="theu:HPC62_12395"/>
<reference evidence="1 2" key="1">
    <citation type="submission" date="2020-05" db="EMBL/GenBank/DDBJ databases">
        <title>Complete genome sequence of of a novel Thermoleptolyngbya strain isolated from hot springs of Ganzi, Sichuan China.</title>
        <authorList>
            <person name="Tang J."/>
            <person name="Daroch M."/>
            <person name="Li L."/>
            <person name="Waleron K."/>
            <person name="Waleron M."/>
            <person name="Waleron M."/>
        </authorList>
    </citation>
    <scope>NUCLEOTIDE SEQUENCE [LARGE SCALE GENOMIC DNA]</scope>
    <source>
        <strain evidence="1 2">PKUAC-SCTA183</strain>
    </source>
</reference>
<gene>
    <name evidence="1" type="ORF">HPC62_12395</name>
</gene>
<dbReference type="Pfam" id="PF14105">
    <property type="entry name" value="DUF4278"/>
    <property type="match status" value="1"/>
</dbReference>
<keyword evidence="2" id="KW-1185">Reference proteome</keyword>
<dbReference type="RefSeq" id="WP_172356077.1">
    <property type="nucleotide sequence ID" value="NZ_CP053661.1"/>
</dbReference>
<organism evidence="1 2">
    <name type="scientific">Thermoleptolyngbya sichuanensis A183</name>
    <dbReference type="NCBI Taxonomy" id="2737172"/>
    <lineage>
        <taxon>Bacteria</taxon>
        <taxon>Bacillati</taxon>
        <taxon>Cyanobacteriota</taxon>
        <taxon>Cyanophyceae</taxon>
        <taxon>Oculatellales</taxon>
        <taxon>Oculatellaceae</taxon>
        <taxon>Thermoleptolyngbya</taxon>
        <taxon>Thermoleptolyngbya sichuanensis</taxon>
    </lineage>
</organism>